<dbReference type="SUPFAM" id="SSF51445">
    <property type="entry name" value="(Trans)glycosidases"/>
    <property type="match status" value="1"/>
</dbReference>
<feature type="region of interest" description="Disordered" evidence="1">
    <location>
        <begin position="871"/>
        <end position="895"/>
    </location>
</feature>
<gene>
    <name evidence="4" type="ORF">PGLA1383_LOCUS6959</name>
</gene>
<dbReference type="GO" id="GO:0004553">
    <property type="term" value="F:hydrolase activity, hydrolyzing O-glycosyl compounds"/>
    <property type="evidence" value="ECO:0007669"/>
    <property type="project" value="InterPro"/>
</dbReference>
<evidence type="ECO:0000313" key="4">
    <source>
        <dbReference type="EMBL" id="CAE8588151.1"/>
    </source>
</evidence>
<name>A0A813DR86_POLGL</name>
<evidence type="ECO:0000259" key="3">
    <source>
        <dbReference type="PROSITE" id="PS50948"/>
    </source>
</evidence>
<keyword evidence="2" id="KW-0732">Signal</keyword>
<feature type="region of interest" description="Disordered" evidence="1">
    <location>
        <begin position="480"/>
        <end position="526"/>
    </location>
</feature>
<proteinExistence type="predicted"/>
<feature type="signal peptide" evidence="2">
    <location>
        <begin position="1"/>
        <end position="26"/>
    </location>
</feature>
<sequence length="990" mass="106013">MASTGTGMSFFLFSILLVVRFSQVHCFGEKVRSASPARSCSPPSGTGKCSLTEGQSLLQLQRLNGGTSLEKAQQRAEIEEPEWEAVNGGTDQACRGAKPSDNSADYYTLHPGTKSVDACQALCLEDSVSCIGVEYSAAGGRCELWTRPGGIAASATVSGYTCLRLIYAAEFSLVDGGENRACRGADSLDNSNSYYLLRFGLGSIDACKQACARELSCKGIEYHLAGGGRCELWTRDRGIEASIRNEGYNCLSFVRTDGATALPSQPPAEPSCKPFAEWPDVDKVTCSGCRALVLTAPYGGRCDSYCGSFGQLCLAAAEEVNENCAVKYTARCDEQIAGTSDMLCTCGYAELPSSSTTPPSTASSSTSSAPAATETTTQATTTPIRVKSTLPSQPPAEPSCKPFAEWPDVDTVTCSGCRALVLTAPYGGRCDSYCGSFGHVCLAAAEEVNENCAVKYTARCDEQIADTSDMLCTCGYAELPSSSTTPPSTASSSTSSAPAATETTTQATTTPIRVTSTSPPADPSDPSGSCCSPFSLWPQVDNGITCDSCTALVLTESYGGRCDQYCESFGHVCVAAAEEEDENCAVKYVAECDVVIAGTSDMLCTCHLPRATGSCLPETSALPTSTTPAPPTSTTPAPPTTTTPAPPTSTTPVSPRSRIEVRGRQLLVDGKPLHLKGVAWNPIPKGGRHPANLDFAGNVERDAEMMQQAGINAVRTYEPITERAVLDALWVRGIWVVNSVYSWGKAPPDSVIKIVDAVKDHPAILMWTIGNEWNYNGLYVGMNRAQCLARIGEIARLVRQADSAHPIASIYGGLGQLDDAIARLPEIDVWAINSYRGLSFGNLFNTYASLSGKPMFFGEYGADAWNANIGREDEQSHRRHDGTDPRDHGCLRRPRSRGVSRRLRLRVLRRVVERRRWKPFRARHGRHRAWWRPASGQDLQRGVVGPCELGPQPSSCFPGLQGDLTSRPTRQSRPASATRLGTAFVVFNKR</sequence>
<feature type="compositionally biased region" description="Pro residues" evidence="1">
    <location>
        <begin position="628"/>
        <end position="649"/>
    </location>
</feature>
<feature type="compositionally biased region" description="Low complexity" evidence="1">
    <location>
        <begin position="353"/>
        <end position="383"/>
    </location>
</feature>
<dbReference type="Gene3D" id="3.20.20.80">
    <property type="entry name" value="Glycosidases"/>
    <property type="match status" value="1"/>
</dbReference>
<evidence type="ECO:0000256" key="1">
    <source>
        <dbReference type="SAM" id="MobiDB-lite"/>
    </source>
</evidence>
<dbReference type="Pfam" id="PF02836">
    <property type="entry name" value="Glyco_hydro_2_C"/>
    <property type="match status" value="1"/>
</dbReference>
<dbReference type="Proteomes" id="UP000654075">
    <property type="component" value="Unassembled WGS sequence"/>
</dbReference>
<organism evidence="4 5">
    <name type="scientific">Polarella glacialis</name>
    <name type="common">Dinoflagellate</name>
    <dbReference type="NCBI Taxonomy" id="89957"/>
    <lineage>
        <taxon>Eukaryota</taxon>
        <taxon>Sar</taxon>
        <taxon>Alveolata</taxon>
        <taxon>Dinophyceae</taxon>
        <taxon>Suessiales</taxon>
        <taxon>Suessiaceae</taxon>
        <taxon>Polarella</taxon>
    </lineage>
</organism>
<dbReference type="SMART" id="SM00473">
    <property type="entry name" value="PAN_AP"/>
    <property type="match status" value="2"/>
</dbReference>
<dbReference type="GO" id="GO:0005975">
    <property type="term" value="P:carbohydrate metabolic process"/>
    <property type="evidence" value="ECO:0007669"/>
    <property type="project" value="InterPro"/>
</dbReference>
<reference evidence="4" key="1">
    <citation type="submission" date="2021-02" db="EMBL/GenBank/DDBJ databases">
        <authorList>
            <person name="Dougan E. K."/>
            <person name="Rhodes N."/>
            <person name="Thang M."/>
            <person name="Chan C."/>
        </authorList>
    </citation>
    <scope>NUCLEOTIDE SEQUENCE</scope>
</reference>
<evidence type="ECO:0000256" key="2">
    <source>
        <dbReference type="SAM" id="SignalP"/>
    </source>
</evidence>
<dbReference type="InterPro" id="IPR003609">
    <property type="entry name" value="Pan_app"/>
</dbReference>
<evidence type="ECO:0000313" key="5">
    <source>
        <dbReference type="Proteomes" id="UP000654075"/>
    </source>
</evidence>
<dbReference type="InterPro" id="IPR017853">
    <property type="entry name" value="GH"/>
</dbReference>
<feature type="chain" id="PRO_5032329989" description="Apple domain-containing protein" evidence="2">
    <location>
        <begin position="27"/>
        <end position="990"/>
    </location>
</feature>
<protein>
    <recommendedName>
        <fullName evidence="3">Apple domain-containing protein</fullName>
    </recommendedName>
</protein>
<feature type="domain" description="Apple" evidence="3">
    <location>
        <begin position="94"/>
        <end position="162"/>
    </location>
</feature>
<dbReference type="InterPro" id="IPR006103">
    <property type="entry name" value="Glyco_hydro_2_cat"/>
</dbReference>
<dbReference type="OrthoDB" id="2338662at2759"/>
<comment type="caution">
    <text evidence="4">The sequence shown here is derived from an EMBL/GenBank/DDBJ whole genome shotgun (WGS) entry which is preliminary data.</text>
</comment>
<dbReference type="EMBL" id="CAJNNV010002955">
    <property type="protein sequence ID" value="CAE8588151.1"/>
    <property type="molecule type" value="Genomic_DNA"/>
</dbReference>
<feature type="domain" description="Apple" evidence="3">
    <location>
        <begin position="182"/>
        <end position="250"/>
    </location>
</feature>
<keyword evidence="5" id="KW-1185">Reference proteome</keyword>
<dbReference type="AlphaFoldDB" id="A0A813DR86"/>
<feature type="compositionally biased region" description="Basic and acidic residues" evidence="1">
    <location>
        <begin position="871"/>
        <end position="890"/>
    </location>
</feature>
<feature type="region of interest" description="Disordered" evidence="1">
    <location>
        <begin position="353"/>
        <end position="402"/>
    </location>
</feature>
<dbReference type="PROSITE" id="PS50948">
    <property type="entry name" value="PAN"/>
    <property type="match status" value="2"/>
</dbReference>
<feature type="region of interest" description="Disordered" evidence="1">
    <location>
        <begin position="619"/>
        <end position="656"/>
    </location>
</feature>
<accession>A0A813DR86</accession>